<dbReference type="InterPro" id="IPR045860">
    <property type="entry name" value="Snake_toxin-like_sf"/>
</dbReference>
<protein>
    <recommendedName>
        <fullName evidence="6">Protein sleepless</fullName>
    </recommendedName>
</protein>
<dbReference type="GO" id="GO:0032222">
    <property type="term" value="P:regulation of synaptic transmission, cholinergic"/>
    <property type="evidence" value="ECO:0007669"/>
    <property type="project" value="InterPro"/>
</dbReference>
<keyword evidence="2" id="KW-0325">Glycoprotein</keyword>
<evidence type="ECO:0000256" key="3">
    <source>
        <dbReference type="SAM" id="SignalP"/>
    </source>
</evidence>
<evidence type="ECO:0000313" key="5">
    <source>
        <dbReference type="Proteomes" id="UP000827092"/>
    </source>
</evidence>
<dbReference type="SUPFAM" id="SSF57302">
    <property type="entry name" value="Snake toxin-like"/>
    <property type="match status" value="1"/>
</dbReference>
<feature type="signal peptide" evidence="3">
    <location>
        <begin position="1"/>
        <end position="23"/>
    </location>
</feature>
<keyword evidence="5" id="KW-1185">Reference proteome</keyword>
<dbReference type="PANTHER" id="PTHR33562">
    <property type="entry name" value="ATILLA, ISOFORM B-RELATED-RELATED"/>
    <property type="match status" value="1"/>
</dbReference>
<feature type="chain" id="PRO_5043966937" description="Protein sleepless" evidence="3">
    <location>
        <begin position="24"/>
        <end position="146"/>
    </location>
</feature>
<dbReference type="InterPro" id="IPR031424">
    <property type="entry name" value="QVR-like"/>
</dbReference>
<accession>A0AAV6U0T2</accession>
<dbReference type="Proteomes" id="UP000827092">
    <property type="component" value="Unassembled WGS sequence"/>
</dbReference>
<evidence type="ECO:0000256" key="2">
    <source>
        <dbReference type="ARBA" id="ARBA00023180"/>
    </source>
</evidence>
<keyword evidence="1 3" id="KW-0732">Signal</keyword>
<gene>
    <name evidence="4" type="ORF">JTE90_020436</name>
</gene>
<evidence type="ECO:0000313" key="4">
    <source>
        <dbReference type="EMBL" id="KAG8177407.1"/>
    </source>
</evidence>
<evidence type="ECO:0000256" key="1">
    <source>
        <dbReference type="ARBA" id="ARBA00022729"/>
    </source>
</evidence>
<sequence length="146" mass="16123">MDFKINILLISFLVYLRINSVVGLKCHVCSSHVKGEESCLSIAEGDSRFLRECDSLTEVSCRTQQQYIEFEVLGQSHEPRTIRQCATTPFDPDRPCYHRSGFGGKVSVCNCNQDGCNGAPRGVAANLSLMTLLLAAGMVAKKMIFK</sequence>
<dbReference type="Pfam" id="PF17064">
    <property type="entry name" value="QVR"/>
    <property type="match status" value="1"/>
</dbReference>
<organism evidence="4 5">
    <name type="scientific">Oedothorax gibbosus</name>
    <dbReference type="NCBI Taxonomy" id="931172"/>
    <lineage>
        <taxon>Eukaryota</taxon>
        <taxon>Metazoa</taxon>
        <taxon>Ecdysozoa</taxon>
        <taxon>Arthropoda</taxon>
        <taxon>Chelicerata</taxon>
        <taxon>Arachnida</taxon>
        <taxon>Araneae</taxon>
        <taxon>Araneomorphae</taxon>
        <taxon>Entelegynae</taxon>
        <taxon>Araneoidea</taxon>
        <taxon>Linyphiidae</taxon>
        <taxon>Erigoninae</taxon>
        <taxon>Oedothorax</taxon>
    </lineage>
</organism>
<reference evidence="4 5" key="1">
    <citation type="journal article" date="2022" name="Nat. Ecol. Evol.">
        <title>A masculinizing supergene underlies an exaggerated male reproductive morph in a spider.</title>
        <authorList>
            <person name="Hendrickx F."/>
            <person name="De Corte Z."/>
            <person name="Sonet G."/>
            <person name="Van Belleghem S.M."/>
            <person name="Kostlbacher S."/>
            <person name="Vangestel C."/>
        </authorList>
    </citation>
    <scope>NUCLEOTIDE SEQUENCE [LARGE SCALE GENOMIC DNA]</scope>
    <source>
        <strain evidence="4">W744_W776</strain>
    </source>
</reference>
<dbReference type="EMBL" id="JAFNEN010000780">
    <property type="protein sequence ID" value="KAG8177407.1"/>
    <property type="molecule type" value="Genomic_DNA"/>
</dbReference>
<name>A0AAV6U0T2_9ARAC</name>
<dbReference type="GO" id="GO:0030431">
    <property type="term" value="P:sleep"/>
    <property type="evidence" value="ECO:0007669"/>
    <property type="project" value="InterPro"/>
</dbReference>
<evidence type="ECO:0008006" key="6">
    <source>
        <dbReference type="Google" id="ProtNLM"/>
    </source>
</evidence>
<dbReference type="InterPro" id="IPR050975">
    <property type="entry name" value="Sleep_regulator"/>
</dbReference>
<proteinExistence type="predicted"/>
<dbReference type="AlphaFoldDB" id="A0AAV6U0T2"/>
<comment type="caution">
    <text evidence="4">The sequence shown here is derived from an EMBL/GenBank/DDBJ whole genome shotgun (WGS) entry which is preliminary data.</text>
</comment>
<dbReference type="PANTHER" id="PTHR33562:SF14">
    <property type="entry name" value="PROTEIN QUIVER"/>
    <property type="match status" value="1"/>
</dbReference>